<feature type="region of interest" description="Disordered" evidence="1">
    <location>
        <begin position="516"/>
        <end position="565"/>
    </location>
</feature>
<comment type="caution">
    <text evidence="2">The sequence shown here is derived from an EMBL/GenBank/DDBJ whole genome shotgun (WGS) entry which is preliminary data.</text>
</comment>
<feature type="compositionally biased region" description="Basic residues" evidence="1">
    <location>
        <begin position="317"/>
        <end position="328"/>
    </location>
</feature>
<evidence type="ECO:0000256" key="1">
    <source>
        <dbReference type="SAM" id="MobiDB-lite"/>
    </source>
</evidence>
<dbReference type="AlphaFoldDB" id="A0A9P5ZH27"/>
<evidence type="ECO:0000313" key="2">
    <source>
        <dbReference type="EMBL" id="KAF9487579.1"/>
    </source>
</evidence>
<protein>
    <recommendedName>
        <fullName evidence="4">Zn(2)-C6 fungal-type domain-containing protein</fullName>
    </recommendedName>
</protein>
<reference evidence="2" key="1">
    <citation type="submission" date="2020-11" db="EMBL/GenBank/DDBJ databases">
        <authorList>
            <consortium name="DOE Joint Genome Institute"/>
            <person name="Ahrendt S."/>
            <person name="Riley R."/>
            <person name="Andreopoulos W."/>
            <person name="Labutti K."/>
            <person name="Pangilinan J."/>
            <person name="Ruiz-Duenas F.J."/>
            <person name="Barrasa J.M."/>
            <person name="Sanchez-Garcia M."/>
            <person name="Camarero S."/>
            <person name="Miyauchi S."/>
            <person name="Serrano A."/>
            <person name="Linde D."/>
            <person name="Babiker R."/>
            <person name="Drula E."/>
            <person name="Ayuso-Fernandez I."/>
            <person name="Pacheco R."/>
            <person name="Padilla G."/>
            <person name="Ferreira P."/>
            <person name="Barriuso J."/>
            <person name="Kellner H."/>
            <person name="Castanera R."/>
            <person name="Alfaro M."/>
            <person name="Ramirez L."/>
            <person name="Pisabarro A.G."/>
            <person name="Kuo A."/>
            <person name="Tritt A."/>
            <person name="Lipzen A."/>
            <person name="He G."/>
            <person name="Yan M."/>
            <person name="Ng V."/>
            <person name="Cullen D."/>
            <person name="Martin F."/>
            <person name="Rosso M.-N."/>
            <person name="Henrissat B."/>
            <person name="Hibbett D."/>
            <person name="Martinez A.T."/>
            <person name="Grigoriev I.V."/>
        </authorList>
    </citation>
    <scope>NUCLEOTIDE SEQUENCE</scope>
    <source>
        <strain evidence="2">ATCC 90797</strain>
    </source>
</reference>
<evidence type="ECO:0008006" key="4">
    <source>
        <dbReference type="Google" id="ProtNLM"/>
    </source>
</evidence>
<feature type="region of interest" description="Disordered" evidence="1">
    <location>
        <begin position="106"/>
        <end position="198"/>
    </location>
</feature>
<proteinExistence type="predicted"/>
<feature type="compositionally biased region" description="Basic and acidic residues" evidence="1">
    <location>
        <begin position="106"/>
        <end position="115"/>
    </location>
</feature>
<feature type="compositionally biased region" description="Basic and acidic residues" evidence="1">
    <location>
        <begin position="152"/>
        <end position="173"/>
    </location>
</feature>
<evidence type="ECO:0000313" key="3">
    <source>
        <dbReference type="Proteomes" id="UP000807025"/>
    </source>
</evidence>
<feature type="compositionally biased region" description="Acidic residues" evidence="1">
    <location>
        <begin position="295"/>
        <end position="312"/>
    </location>
</feature>
<gene>
    <name evidence="2" type="ORF">BDN71DRAFT_1594428</name>
</gene>
<sequence length="565" mass="62560">MSAIIAYDISSQQAVTDTFTELQQQLLAQVAAGTGLTWFMDNRKEMYTFAKRASNRKFKKEIEAKWLITRTLSALKEKTDDLVREFFENPHTKMACAVADAAQELRKRQKSEGGRADQSSVDSRKKGERVAEAEDAMEVDGTGPSGVPKAAAPKEKVATAPKRRDVEDHEGRKVVRGQGGMQSKPRGPRRSPTVDEEQMKIIKKEEFDALIRPRIETLDEAMRRRMEKGKGKATEMAVSGAGKSTDEITVRKVVAPKKRATAKSKSMVGSETDEAGEGGRPVAGPSKPRRRPEPSSDEGEEFPEPSDDEEESESGKRRNPRRQAKPRKGSMALPKVEIVERNMRGTTRLLSLGPTNGEFEPGCCRCMKAEVPCQRLARNPVGSCRRCRQKKVRCERVQELNNPNSLISQMRRQRDEVAPVPAEWQAFMQETNRRMDDMARQIGELGREVNRRLESNSNKLDSVDRGLKLVLDMLGRNGLADAEGSVEQRSKPAYQAAGSTYKKTLVGEWAQRHSNTPITPIVAEPAEPAPAPASLPPPLPDMPPPPPTIAPPCTPPPAPHQPLLS</sequence>
<feature type="compositionally biased region" description="Low complexity" evidence="1">
    <location>
        <begin position="517"/>
        <end position="526"/>
    </location>
</feature>
<feature type="compositionally biased region" description="Pro residues" evidence="1">
    <location>
        <begin position="527"/>
        <end position="565"/>
    </location>
</feature>
<dbReference type="Proteomes" id="UP000807025">
    <property type="component" value="Unassembled WGS sequence"/>
</dbReference>
<organism evidence="2 3">
    <name type="scientific">Pleurotus eryngii</name>
    <name type="common">Boletus of the steppes</name>
    <dbReference type="NCBI Taxonomy" id="5323"/>
    <lineage>
        <taxon>Eukaryota</taxon>
        <taxon>Fungi</taxon>
        <taxon>Dikarya</taxon>
        <taxon>Basidiomycota</taxon>
        <taxon>Agaricomycotina</taxon>
        <taxon>Agaricomycetes</taxon>
        <taxon>Agaricomycetidae</taxon>
        <taxon>Agaricales</taxon>
        <taxon>Pleurotineae</taxon>
        <taxon>Pleurotaceae</taxon>
        <taxon>Pleurotus</taxon>
    </lineage>
</organism>
<feature type="region of interest" description="Disordered" evidence="1">
    <location>
        <begin position="225"/>
        <end position="338"/>
    </location>
</feature>
<feature type="compositionally biased region" description="Basic and acidic residues" evidence="1">
    <location>
        <begin position="122"/>
        <end position="132"/>
    </location>
</feature>
<feature type="non-terminal residue" evidence="2">
    <location>
        <position position="565"/>
    </location>
</feature>
<keyword evidence="3" id="KW-1185">Reference proteome</keyword>
<name>A0A9P5ZH27_PLEER</name>
<dbReference type="EMBL" id="MU154765">
    <property type="protein sequence ID" value="KAF9487579.1"/>
    <property type="molecule type" value="Genomic_DNA"/>
</dbReference>
<accession>A0A9P5ZH27</accession>